<evidence type="ECO:0000256" key="1">
    <source>
        <dbReference type="ARBA" id="ARBA00010211"/>
    </source>
</evidence>
<dbReference type="GO" id="GO:0046872">
    <property type="term" value="F:metal ion binding"/>
    <property type="evidence" value="ECO:0007669"/>
    <property type="project" value="UniProtKB-KW"/>
</dbReference>
<dbReference type="Proteomes" id="UP000055060">
    <property type="component" value="Unassembled WGS sequence"/>
</dbReference>
<organism evidence="5">
    <name type="scientific">Longilinea arvoryzae</name>
    <dbReference type="NCBI Taxonomy" id="360412"/>
    <lineage>
        <taxon>Bacteria</taxon>
        <taxon>Bacillati</taxon>
        <taxon>Chloroflexota</taxon>
        <taxon>Anaerolineae</taxon>
        <taxon>Anaerolineales</taxon>
        <taxon>Anaerolineaceae</taxon>
        <taxon>Longilinea</taxon>
    </lineage>
</organism>
<dbReference type="Gene3D" id="3.90.850.10">
    <property type="entry name" value="Fumarylacetoacetase-like, C-terminal domain"/>
    <property type="match status" value="1"/>
</dbReference>
<feature type="domain" description="Rv2993c-like N-terminal" evidence="4">
    <location>
        <begin position="1"/>
        <end position="51"/>
    </location>
</feature>
<dbReference type="OrthoDB" id="9805307at2"/>
<dbReference type="PANTHER" id="PTHR42796:SF4">
    <property type="entry name" value="FUMARYLACETOACETATE HYDROLASE DOMAIN-CONTAINING PROTEIN 2A"/>
    <property type="match status" value="1"/>
</dbReference>
<dbReference type="AlphaFoldDB" id="A0A0S7BKP5"/>
<evidence type="ECO:0000256" key="2">
    <source>
        <dbReference type="ARBA" id="ARBA00022723"/>
    </source>
</evidence>
<dbReference type="FunFam" id="3.90.850.10:FF:000002">
    <property type="entry name" value="2-hydroxyhepta-2,4-diene-1,7-dioate isomerase"/>
    <property type="match status" value="1"/>
</dbReference>
<evidence type="ECO:0000313" key="6">
    <source>
        <dbReference type="Proteomes" id="UP000055060"/>
    </source>
</evidence>
<proteinExistence type="inferred from homology"/>
<evidence type="ECO:0000313" key="5">
    <source>
        <dbReference type="EMBL" id="GAP14523.1"/>
    </source>
</evidence>
<dbReference type="STRING" id="360412.LARV_02295"/>
<reference evidence="5" key="1">
    <citation type="submission" date="2015-07" db="EMBL/GenBank/DDBJ databases">
        <title>Draft Genome Sequences of Anaerolinea thermolimosa IMO-1, Bellilinea caldifistulae GOMI-1, Leptolinea tardivitalis YMTK-2, Levilinea saccharolytica KIBI-1,Longilinea arvoryzae KOME-1, Previously Described as Members of the Anaerolineaceae (Chloroflexi).</title>
        <authorList>
            <person name="Sekiguchi Y."/>
            <person name="Ohashi A."/>
            <person name="Matsuura N."/>
            <person name="Tourlousse M.D."/>
        </authorList>
    </citation>
    <scope>NUCLEOTIDE SEQUENCE [LARGE SCALE GENOMIC DNA]</scope>
    <source>
        <strain evidence="5">KOME-1</strain>
    </source>
</reference>
<sequence length="257" mass="28050">MRFIRYKTGHDAPRYGWIYEEKVGPIDGSIFDEYRRLEATLPLSAVTLLAPVVPSKIICVGRNFADHAREQGLDVPEIPLLFLKPPSAVIGPGAAIEIPPQSQLVEHEAELAIVIGREGRWIGMDKASDYILGYTAANDVTARDLQRRDGQWTRGKGFDTFCPLGPWIDTELDPADALISCRVDGKIRQMASTRDMVFTVQQLVAFISSIMRLLPGDVILTGTPAGIGPLEPGNNVEVTIEGIGSLTNPVIESLTVS</sequence>
<feature type="domain" description="Fumarylacetoacetase-like C-terminal" evidence="3">
    <location>
        <begin position="56"/>
        <end position="250"/>
    </location>
</feature>
<evidence type="ECO:0000259" key="3">
    <source>
        <dbReference type="Pfam" id="PF01557"/>
    </source>
</evidence>
<dbReference type="SUPFAM" id="SSF56529">
    <property type="entry name" value="FAH"/>
    <property type="match status" value="1"/>
</dbReference>
<dbReference type="EMBL" id="DF967972">
    <property type="protein sequence ID" value="GAP14523.1"/>
    <property type="molecule type" value="Genomic_DNA"/>
</dbReference>
<dbReference type="Pfam" id="PF10370">
    <property type="entry name" value="Rv2993c-like_N"/>
    <property type="match status" value="1"/>
</dbReference>
<dbReference type="GO" id="GO:0019752">
    <property type="term" value="P:carboxylic acid metabolic process"/>
    <property type="evidence" value="ECO:0007669"/>
    <property type="project" value="UniProtKB-ARBA"/>
</dbReference>
<comment type="similarity">
    <text evidence="1">Belongs to the FAH family.</text>
</comment>
<dbReference type="InterPro" id="IPR036663">
    <property type="entry name" value="Fumarylacetoacetase_C_sf"/>
</dbReference>
<evidence type="ECO:0000259" key="4">
    <source>
        <dbReference type="Pfam" id="PF10370"/>
    </source>
</evidence>
<name>A0A0S7BKP5_9CHLR</name>
<dbReference type="GO" id="GO:0016853">
    <property type="term" value="F:isomerase activity"/>
    <property type="evidence" value="ECO:0007669"/>
    <property type="project" value="UniProtKB-ARBA"/>
</dbReference>
<accession>A0A0S7BKP5</accession>
<dbReference type="Pfam" id="PF01557">
    <property type="entry name" value="FAA_hydrolase"/>
    <property type="match status" value="1"/>
</dbReference>
<dbReference type="RefSeq" id="WP_075073771.1">
    <property type="nucleotide sequence ID" value="NZ_DF967972.1"/>
</dbReference>
<keyword evidence="2" id="KW-0479">Metal-binding</keyword>
<gene>
    <name evidence="5" type="ORF">LARV_02295</name>
</gene>
<dbReference type="InterPro" id="IPR011234">
    <property type="entry name" value="Fumarylacetoacetase-like_C"/>
</dbReference>
<protein>
    <submittedName>
        <fullName evidence="5">2-keto-4-pentenoate hydratase</fullName>
    </submittedName>
</protein>
<dbReference type="PANTHER" id="PTHR42796">
    <property type="entry name" value="FUMARYLACETOACETATE HYDROLASE DOMAIN-CONTAINING PROTEIN 2A-RELATED"/>
    <property type="match status" value="1"/>
</dbReference>
<dbReference type="InterPro" id="IPR051121">
    <property type="entry name" value="FAH"/>
</dbReference>
<keyword evidence="6" id="KW-1185">Reference proteome</keyword>
<dbReference type="InterPro" id="IPR018833">
    <property type="entry name" value="Rv2993c-like_N"/>
</dbReference>